<dbReference type="InterPro" id="IPR011009">
    <property type="entry name" value="Kinase-like_dom_sf"/>
</dbReference>
<keyword evidence="4 7" id="KW-0547">Nucleotide-binding</keyword>
<dbReference type="OrthoDB" id="9762169at2"/>
<dbReference type="EMBL" id="FNVT01000038">
    <property type="protein sequence ID" value="SEH03509.1"/>
    <property type="molecule type" value="Genomic_DNA"/>
</dbReference>
<evidence type="ECO:0000256" key="7">
    <source>
        <dbReference type="PROSITE-ProRule" id="PRU10141"/>
    </source>
</evidence>
<evidence type="ECO:0000256" key="5">
    <source>
        <dbReference type="ARBA" id="ARBA00022777"/>
    </source>
</evidence>
<evidence type="ECO:0000313" key="9">
    <source>
        <dbReference type="EMBL" id="SEH03509.1"/>
    </source>
</evidence>
<keyword evidence="3" id="KW-0808">Transferase</keyword>
<dbReference type="PROSITE" id="PS00108">
    <property type="entry name" value="PROTEIN_KINASE_ST"/>
    <property type="match status" value="1"/>
</dbReference>
<organism evidence="9 10">
    <name type="scientific">Nonomuraea solani</name>
    <dbReference type="NCBI Taxonomy" id="1144553"/>
    <lineage>
        <taxon>Bacteria</taxon>
        <taxon>Bacillati</taxon>
        <taxon>Actinomycetota</taxon>
        <taxon>Actinomycetes</taxon>
        <taxon>Streptosporangiales</taxon>
        <taxon>Streptosporangiaceae</taxon>
        <taxon>Nonomuraea</taxon>
    </lineage>
</organism>
<evidence type="ECO:0000256" key="6">
    <source>
        <dbReference type="ARBA" id="ARBA00022840"/>
    </source>
</evidence>
<gene>
    <name evidence="9" type="ORF">SAMN05444920_13812</name>
</gene>
<dbReference type="CDD" id="cd14014">
    <property type="entry name" value="STKc_PknB_like"/>
    <property type="match status" value="1"/>
</dbReference>
<keyword evidence="2 9" id="KW-0723">Serine/threonine-protein kinase</keyword>
<dbReference type="Gene3D" id="3.30.200.20">
    <property type="entry name" value="Phosphorylase Kinase, domain 1"/>
    <property type="match status" value="1"/>
</dbReference>
<keyword evidence="6 7" id="KW-0067">ATP-binding</keyword>
<dbReference type="AlphaFoldDB" id="A0A1H6F2R4"/>
<reference evidence="9 10" key="1">
    <citation type="submission" date="2016-10" db="EMBL/GenBank/DDBJ databases">
        <authorList>
            <person name="de Groot N.N."/>
        </authorList>
    </citation>
    <scope>NUCLEOTIDE SEQUENCE [LARGE SCALE GENOMIC DNA]</scope>
    <source>
        <strain evidence="9 10">CGMCC 4.7037</strain>
    </source>
</reference>
<dbReference type="Pfam" id="PF00069">
    <property type="entry name" value="Pkinase"/>
    <property type="match status" value="1"/>
</dbReference>
<keyword evidence="5 9" id="KW-0418">Kinase</keyword>
<dbReference type="PROSITE" id="PS00107">
    <property type="entry name" value="PROTEIN_KINASE_ATP"/>
    <property type="match status" value="1"/>
</dbReference>
<dbReference type="RefSeq" id="WP_103964485.1">
    <property type="nucleotide sequence ID" value="NZ_FNVT01000038.1"/>
</dbReference>
<dbReference type="Proteomes" id="UP000236732">
    <property type="component" value="Unassembled WGS sequence"/>
</dbReference>
<evidence type="ECO:0000256" key="3">
    <source>
        <dbReference type="ARBA" id="ARBA00022679"/>
    </source>
</evidence>
<dbReference type="PANTHER" id="PTHR43289:SF6">
    <property type="entry name" value="SERINE_THREONINE-PROTEIN KINASE NEKL-3"/>
    <property type="match status" value="1"/>
</dbReference>
<protein>
    <recommendedName>
        <fullName evidence="1">non-specific serine/threonine protein kinase</fullName>
        <ecNumber evidence="1">2.7.11.1</ecNumber>
    </recommendedName>
</protein>
<dbReference type="EC" id="2.7.11.1" evidence="1"/>
<evidence type="ECO:0000313" key="10">
    <source>
        <dbReference type="Proteomes" id="UP000236732"/>
    </source>
</evidence>
<dbReference type="InterPro" id="IPR017441">
    <property type="entry name" value="Protein_kinase_ATP_BS"/>
</dbReference>
<proteinExistence type="predicted"/>
<dbReference type="PANTHER" id="PTHR43289">
    <property type="entry name" value="MITOGEN-ACTIVATED PROTEIN KINASE KINASE KINASE 20-RELATED"/>
    <property type="match status" value="1"/>
</dbReference>
<evidence type="ECO:0000256" key="4">
    <source>
        <dbReference type="ARBA" id="ARBA00022741"/>
    </source>
</evidence>
<name>A0A1H6F2R4_9ACTN</name>
<evidence type="ECO:0000259" key="8">
    <source>
        <dbReference type="PROSITE" id="PS50011"/>
    </source>
</evidence>
<dbReference type="InterPro" id="IPR000719">
    <property type="entry name" value="Prot_kinase_dom"/>
</dbReference>
<evidence type="ECO:0000256" key="1">
    <source>
        <dbReference type="ARBA" id="ARBA00012513"/>
    </source>
</evidence>
<accession>A0A1H6F2R4</accession>
<dbReference type="SUPFAM" id="SSF56112">
    <property type="entry name" value="Protein kinase-like (PK-like)"/>
    <property type="match status" value="1"/>
</dbReference>
<dbReference type="PROSITE" id="PS50011">
    <property type="entry name" value="PROTEIN_KINASE_DOM"/>
    <property type="match status" value="1"/>
</dbReference>
<keyword evidence="10" id="KW-1185">Reference proteome</keyword>
<feature type="binding site" evidence="7">
    <location>
        <position position="40"/>
    </location>
    <ligand>
        <name>ATP</name>
        <dbReference type="ChEBI" id="CHEBI:30616"/>
    </ligand>
</feature>
<dbReference type="SMART" id="SM00220">
    <property type="entry name" value="S_TKc"/>
    <property type="match status" value="1"/>
</dbReference>
<evidence type="ECO:0000256" key="2">
    <source>
        <dbReference type="ARBA" id="ARBA00022527"/>
    </source>
</evidence>
<dbReference type="GO" id="GO:0004674">
    <property type="term" value="F:protein serine/threonine kinase activity"/>
    <property type="evidence" value="ECO:0007669"/>
    <property type="project" value="UniProtKB-KW"/>
</dbReference>
<feature type="domain" description="Protein kinase" evidence="8">
    <location>
        <begin position="11"/>
        <end position="292"/>
    </location>
</feature>
<sequence length="437" mass="48259">MDVGDRIQDRFELKRRLGRGGMGDVWLAWDEDFERKVAIKFMIEKSVIGETDVISTEDYHDLRRRFEREGLATAALDHPAIPAVHHRGVWSGSSGGEMPYLVMQYIEGKTVEELQEERGGFLEPEEAACLAVQLCSALTVAHDANVVHRDLKPANLMVGPSGMIKIIDFGVAFIVDSEKSRITRSRYSSPGTSGYVAPEVLKGASPGGAAADLYALGIVVYELLGGPVFHAATATDLDAAHLYKDPQPLCERRPAVPRDLGEVVDRLLAKDPAERLVGAREVSALMRRHVPVTGSPGIGHHVEFDVTLPFRTPFAPLARPDDSLRPAMVAVAGVAMSMGDAQLGHARELWDSGDRDAAFRLIKYVMEEAKREQGDVGKGAERAWRLYAEWLRAAGRKGEAVGELGDMLRILESKLGRRDRRAMEVRELLRKYESEKE</sequence>
<dbReference type="InterPro" id="IPR008271">
    <property type="entry name" value="Ser/Thr_kinase_AS"/>
</dbReference>
<dbReference type="Gene3D" id="1.10.510.10">
    <property type="entry name" value="Transferase(Phosphotransferase) domain 1"/>
    <property type="match status" value="1"/>
</dbReference>
<dbReference type="GO" id="GO:0005524">
    <property type="term" value="F:ATP binding"/>
    <property type="evidence" value="ECO:0007669"/>
    <property type="project" value="UniProtKB-UniRule"/>
</dbReference>